<dbReference type="GO" id="GO:0004252">
    <property type="term" value="F:serine-type endopeptidase activity"/>
    <property type="evidence" value="ECO:0007669"/>
    <property type="project" value="UniProtKB-UniRule"/>
</dbReference>
<reference evidence="8" key="1">
    <citation type="journal article" date="2009" name="ISME J.">
        <title>The genome sequence of the psychrophilic archaeon, Methanococcoides burtonii: the role of genome evolution in cold adaptation.</title>
        <authorList>
            <person name="Allen M.A."/>
            <person name="Lauro F.M."/>
            <person name="Williams T.J."/>
            <person name="Burg D."/>
            <person name="Siddiqui K.S."/>
            <person name="De Francisci D."/>
            <person name="Chong K.W."/>
            <person name="Pilak O."/>
            <person name="Chew H.H."/>
            <person name="De Maere M.Z."/>
            <person name="Ting L."/>
            <person name="Katrib M."/>
            <person name="Ng C."/>
            <person name="Sowers K.R."/>
            <person name="Galperin M.Y."/>
            <person name="Anderson I.J."/>
            <person name="Ivanova N."/>
            <person name="Dalin E."/>
            <person name="Martinez M."/>
            <person name="Lapidus A."/>
            <person name="Hauser L."/>
            <person name="Land M."/>
            <person name="Thomas T."/>
            <person name="Cavicchioli R."/>
        </authorList>
    </citation>
    <scope>NUCLEOTIDE SEQUENCE [LARGE SCALE GENOMIC DNA]</scope>
    <source>
        <strain evidence="8">DSM 6242 / NBRC 107633 / OCM 468 / ACE-M</strain>
    </source>
</reference>
<dbReference type="OrthoDB" id="341609at2157"/>
<dbReference type="InterPro" id="IPR051048">
    <property type="entry name" value="Peptidase_S8/S53_subtilisin"/>
</dbReference>
<dbReference type="CDD" id="cd04842">
    <property type="entry name" value="Peptidases_S8_Kp43_protease"/>
    <property type="match status" value="1"/>
</dbReference>
<protein>
    <submittedName>
        <fullName evidence="7">Subtilase-family serine protease with fibronectin type III-like domains</fullName>
    </submittedName>
</protein>
<dbReference type="Gene3D" id="2.60.120.380">
    <property type="match status" value="1"/>
</dbReference>
<dbReference type="SUPFAM" id="SSF49265">
    <property type="entry name" value="Fibronectin type III"/>
    <property type="match status" value="1"/>
</dbReference>
<sequence>MSNFKISVLSIILVLVFSIFSLSIIALSQPSESSLTMGDLVSDQDLHILLKNSQFSTGSISETEFSSSIFVSSISSQNIENYYIVQFKGPVLEEWKHDVVDTEAVIFDYVPNNAFIVRMNISVKTKVEDLDSVGWVGFYEPSYSISSSLSSTPELTGSEDVIVMLFDPTKNEMISNKVTLLGGEILENSGSILKVKTDRSLIADIASINGVSWVDLYVHPVLFNDVASGILGVPAVDNKHGLNGSGQIVAVADTGLDTGLNDETMHDDIEGRVVALHAWWTAAHNLSADYGDSGAEDLNGHGTHVAGSVLGNGNRSSGLYSGTAPGAKLVFQALQYEGIQTANNGRLLTPSNLEILFQESYDNGARIHTNSWGTSDSYPEFFGNYSPKSVAIDTFMWDHPESLILFSAGNSGSGATTVSDQASSKNILTVGASENNRPYKGTSSDNINEIADFSSRGPTLDGRIKPDVVAPGTFINSTASSLVYNTNYTYMSGTSMATPLTAGTVALVRQYYTDIKSTTPSGALLKATLINGATDLGYASSAQGFGRVNVSESLFPDYPKVWMYADNTTGLSTNEFWNRTYAVSDISDLKVTLVWTDYPGTAYAATSLVNDLDLTVTGPNGTSYGNGAVDSINTVEQVSINLPSVGYYDVKVSAPNVPNGPQPFAVVISANFSDFTPPGNVSNLNATVGERWITWTWDNPSEGDFSHTEVYLNGSFQENIFVNSFTALDLIPNTTYVLSTRTVDIYNNINLSWSNSSINTTPDTTQPLDVSNLDYSAGERWINLSWTNPDDPDLSHSDVYVNGSFRSNVTGNSHLVSGLDPSTNYSFNVYPVDVFNNTNTSGNALLANTTFDTTPPLDVSDLSFTAGERWVNLIWTNPDDPDLSHADVYINGSFLSNVTDNFYLISGLDPSASYSVNVYSVDDFNNANTSSSAFLANTTPDITSPFSVTNLSAEAGDHWINLSWINPNDIDLSSIDVYVNNSLLGNTSGNFFFVNYLDANASYNLSTHTVDTTGNTNSTGVYVIMNTTVDNTPPGSVSSLSSSSSESSITWSWLNPSDVDNSHVELYLNAIFQSSSNGTSYSVVGLNSSSVYNLSTRTVDTSGNVNSSWVNLSSSTTAPASNQRSGSSSNGGGGSTTNEYFENIYHKEVVTEYVSRDVETTFMFSEDARIEYVVLLADSNVGSVKAIIEVLVNTSTLVPNKPDGEVYQNLNIWVGNYGLKKNIVSSSVGFKVRNDWIDENGIEADSISMKMYYNDVWVALPTKIIGKDDGFVHYETDTSVDILAPFAIVGHFPVDGPDTRTFSFDPDQMAGTSSLDNGSSTVSDEGKGQISNFLQGFVDRIIDLFSKLFGS</sequence>
<dbReference type="Gene3D" id="2.60.40.10">
    <property type="entry name" value="Immunoglobulins"/>
    <property type="match status" value="4"/>
</dbReference>
<proteinExistence type="inferred from homology"/>
<feature type="active site" description="Charge relay system" evidence="4">
    <location>
        <position position="495"/>
    </location>
</feature>
<dbReference type="SUPFAM" id="SSF52743">
    <property type="entry name" value="Subtilisin-like"/>
    <property type="match status" value="1"/>
</dbReference>
<evidence type="ECO:0000256" key="3">
    <source>
        <dbReference type="ARBA" id="ARBA00022825"/>
    </source>
</evidence>
<evidence type="ECO:0000256" key="5">
    <source>
        <dbReference type="SAM" id="MobiDB-lite"/>
    </source>
</evidence>
<dbReference type="GO" id="GO:0006508">
    <property type="term" value="P:proteolysis"/>
    <property type="evidence" value="ECO:0007669"/>
    <property type="project" value="UniProtKB-KW"/>
</dbReference>
<feature type="active site" description="Charge relay system" evidence="4">
    <location>
        <position position="253"/>
    </location>
</feature>
<evidence type="ECO:0000256" key="4">
    <source>
        <dbReference type="PROSITE-ProRule" id="PRU01240"/>
    </source>
</evidence>
<dbReference type="InterPro" id="IPR000209">
    <property type="entry name" value="Peptidase_S8/S53_dom"/>
</dbReference>
<evidence type="ECO:0000313" key="7">
    <source>
        <dbReference type="EMBL" id="ABE51879.1"/>
    </source>
</evidence>
<accession>Q12XE7</accession>
<feature type="active site" description="Charge relay system" evidence="4">
    <location>
        <position position="301"/>
    </location>
</feature>
<evidence type="ECO:0000313" key="8">
    <source>
        <dbReference type="Proteomes" id="UP000001979"/>
    </source>
</evidence>
<dbReference type="PROSITE" id="PS00138">
    <property type="entry name" value="SUBTILASE_SER"/>
    <property type="match status" value="1"/>
</dbReference>
<keyword evidence="1 4" id="KW-0645">Protease</keyword>
<dbReference type="InterPro" id="IPR036116">
    <property type="entry name" value="FN3_sf"/>
</dbReference>
<dbReference type="InterPro" id="IPR034058">
    <property type="entry name" value="TagA/B/C/D_pept_dom"/>
</dbReference>
<evidence type="ECO:0000256" key="2">
    <source>
        <dbReference type="ARBA" id="ARBA00022801"/>
    </source>
</evidence>
<dbReference type="Proteomes" id="UP000001979">
    <property type="component" value="Chromosome"/>
</dbReference>
<evidence type="ECO:0000256" key="1">
    <source>
        <dbReference type="ARBA" id="ARBA00022670"/>
    </source>
</evidence>
<feature type="domain" description="Fibronectin type-III" evidence="6">
    <location>
        <begin position="1033"/>
        <end position="1120"/>
    </location>
</feature>
<dbReference type="STRING" id="259564.Mbur_0937"/>
<dbReference type="InterPro" id="IPR013783">
    <property type="entry name" value="Ig-like_fold"/>
</dbReference>
<dbReference type="KEGG" id="mbu:Mbur_0937"/>
<dbReference type="InterPro" id="IPR015500">
    <property type="entry name" value="Peptidase_S8_subtilisin-rel"/>
</dbReference>
<comment type="similarity">
    <text evidence="4">Belongs to the peptidase S8 family.</text>
</comment>
<dbReference type="EMBL" id="CP000300">
    <property type="protein sequence ID" value="ABE51879.1"/>
    <property type="molecule type" value="Genomic_DNA"/>
</dbReference>
<dbReference type="InterPro" id="IPR003961">
    <property type="entry name" value="FN3_dom"/>
</dbReference>
<evidence type="ECO:0000259" key="6">
    <source>
        <dbReference type="PROSITE" id="PS50853"/>
    </source>
</evidence>
<feature type="domain" description="Fibronectin type-III" evidence="6">
    <location>
        <begin position="677"/>
        <end position="764"/>
    </location>
</feature>
<dbReference type="InterPro" id="IPR008979">
    <property type="entry name" value="Galactose-bd-like_sf"/>
</dbReference>
<dbReference type="InterPro" id="IPR022398">
    <property type="entry name" value="Peptidase_S8_His-AS"/>
</dbReference>
<feature type="region of interest" description="Disordered" evidence="5">
    <location>
        <begin position="1113"/>
        <end position="1134"/>
    </location>
</feature>
<name>Q12XE7_METBU</name>
<dbReference type="PROSITE" id="PS50853">
    <property type="entry name" value="FN3"/>
    <property type="match status" value="3"/>
</dbReference>
<gene>
    <name evidence="7" type="ordered locus">Mbur_0937</name>
</gene>
<dbReference type="PROSITE" id="PS00137">
    <property type="entry name" value="SUBTILASE_HIS"/>
    <property type="match status" value="1"/>
</dbReference>
<dbReference type="InterPro" id="IPR026453">
    <property type="entry name" value="PGF_pre_PGF"/>
</dbReference>
<dbReference type="PANTHER" id="PTHR43399">
    <property type="entry name" value="SUBTILISIN-RELATED"/>
    <property type="match status" value="1"/>
</dbReference>
<dbReference type="PANTHER" id="PTHR43399:SF5">
    <property type="entry name" value="PEPTIDASE S8 FAMILY WITH PROTEASE-ASSOCIATED DOMAIN"/>
    <property type="match status" value="1"/>
</dbReference>
<dbReference type="Pfam" id="PF00082">
    <property type="entry name" value="Peptidase_S8"/>
    <property type="match status" value="1"/>
</dbReference>
<keyword evidence="2 4" id="KW-0378">Hydrolase</keyword>
<dbReference type="NCBIfam" id="TIGR04213">
    <property type="entry name" value="PGF_pre_PGF"/>
    <property type="match status" value="1"/>
</dbReference>
<dbReference type="SMART" id="SM00060">
    <property type="entry name" value="FN3"/>
    <property type="match status" value="5"/>
</dbReference>
<dbReference type="HOGENOM" id="CLU_263726_0_0_2"/>
<dbReference type="InterPro" id="IPR036852">
    <property type="entry name" value="Peptidase_S8/S53_dom_sf"/>
</dbReference>
<dbReference type="InterPro" id="IPR023828">
    <property type="entry name" value="Peptidase_S8_Ser-AS"/>
</dbReference>
<feature type="domain" description="Fibronectin type-III" evidence="6">
    <location>
        <begin position="766"/>
        <end position="856"/>
    </location>
</feature>
<keyword evidence="8" id="KW-1185">Reference proteome</keyword>
<dbReference type="Gene3D" id="3.40.50.200">
    <property type="entry name" value="Peptidase S8/S53 domain"/>
    <property type="match status" value="1"/>
</dbReference>
<organism evidence="7 8">
    <name type="scientific">Methanococcoides burtonii (strain DSM 6242 / NBRC 107633 / OCM 468 / ACE-M)</name>
    <dbReference type="NCBI Taxonomy" id="259564"/>
    <lineage>
        <taxon>Archaea</taxon>
        <taxon>Methanobacteriati</taxon>
        <taxon>Methanobacteriota</taxon>
        <taxon>Stenosarchaea group</taxon>
        <taxon>Methanomicrobia</taxon>
        <taxon>Methanosarcinales</taxon>
        <taxon>Methanosarcinaceae</taxon>
        <taxon>Methanococcoides</taxon>
    </lineage>
</organism>
<dbReference type="PRINTS" id="PR00723">
    <property type="entry name" value="SUBTILISIN"/>
</dbReference>
<dbReference type="RefSeq" id="WP_011499029.1">
    <property type="nucleotide sequence ID" value="NC_007955.1"/>
</dbReference>
<dbReference type="SUPFAM" id="SSF49785">
    <property type="entry name" value="Galactose-binding domain-like"/>
    <property type="match status" value="1"/>
</dbReference>
<dbReference type="PROSITE" id="PS51892">
    <property type="entry name" value="SUBTILASE"/>
    <property type="match status" value="1"/>
</dbReference>
<dbReference type="GeneID" id="3996551"/>
<keyword evidence="3 4" id="KW-0720">Serine protease</keyword>